<dbReference type="SUPFAM" id="SSF50985">
    <property type="entry name" value="RCC1/BLIP-II"/>
    <property type="match status" value="1"/>
</dbReference>
<name>A0A2P8AE51_9PEZI</name>
<keyword evidence="1" id="KW-0344">Guanine-nucleotide releasing factor</keyword>
<dbReference type="InterPro" id="IPR051553">
    <property type="entry name" value="Ran_GTPase-activating"/>
</dbReference>
<dbReference type="InterPro" id="IPR009091">
    <property type="entry name" value="RCC1/BLIP-II"/>
</dbReference>
<dbReference type="PANTHER" id="PTHR45982:SF5">
    <property type="entry name" value="RCC DOMAIN-CONTAINING PROTEIN ATS1"/>
    <property type="match status" value="1"/>
</dbReference>
<evidence type="ECO:0000313" key="5">
    <source>
        <dbReference type="EMBL" id="PSK58742.1"/>
    </source>
</evidence>
<reference evidence="5 6" key="1">
    <citation type="submission" date="2017-05" db="EMBL/GenBank/DDBJ databases">
        <title>Draft genome sequence of Elsinoe australis.</title>
        <authorList>
            <person name="Cheng Q."/>
        </authorList>
    </citation>
    <scope>NUCLEOTIDE SEQUENCE [LARGE SCALE GENOMIC DNA]</scope>
    <source>
        <strain evidence="5 6">NL1</strain>
    </source>
</reference>
<dbReference type="Pfam" id="PF25390">
    <property type="entry name" value="WD40_RLD"/>
    <property type="match status" value="1"/>
</dbReference>
<dbReference type="PRINTS" id="PR00633">
    <property type="entry name" value="RCCNDNSATION"/>
</dbReference>
<dbReference type="AlphaFoldDB" id="A0A2P8AE51"/>
<keyword evidence="6" id="KW-1185">Reference proteome</keyword>
<dbReference type="InterPro" id="IPR000408">
    <property type="entry name" value="Reg_chr_condens"/>
</dbReference>
<dbReference type="PROSITE" id="PS50012">
    <property type="entry name" value="RCC1_3"/>
    <property type="match status" value="3"/>
</dbReference>
<dbReference type="Gene3D" id="2.130.10.30">
    <property type="entry name" value="Regulator of chromosome condensation 1/beta-lactamase-inhibitor protein II"/>
    <property type="match status" value="2"/>
</dbReference>
<comment type="caution">
    <text evidence="5">The sequence shown here is derived from an EMBL/GenBank/DDBJ whole genome shotgun (WGS) entry which is preliminary data.</text>
</comment>
<evidence type="ECO:0000256" key="2">
    <source>
        <dbReference type="ARBA" id="ARBA00022737"/>
    </source>
</evidence>
<organism evidence="5 6">
    <name type="scientific">Elsinoe australis</name>
    <dbReference type="NCBI Taxonomy" id="40998"/>
    <lineage>
        <taxon>Eukaryota</taxon>
        <taxon>Fungi</taxon>
        <taxon>Dikarya</taxon>
        <taxon>Ascomycota</taxon>
        <taxon>Pezizomycotina</taxon>
        <taxon>Dothideomycetes</taxon>
        <taxon>Dothideomycetidae</taxon>
        <taxon>Myriangiales</taxon>
        <taxon>Elsinoaceae</taxon>
        <taxon>Elsinoe</taxon>
    </lineage>
</organism>
<accession>A0A2P8AE51</accession>
<feature type="repeat" description="RCC1" evidence="3">
    <location>
        <begin position="254"/>
        <end position="291"/>
    </location>
</feature>
<dbReference type="EMBL" id="NHZQ01000016">
    <property type="protein sequence ID" value="PSK58742.1"/>
    <property type="molecule type" value="Genomic_DNA"/>
</dbReference>
<feature type="repeat" description="RCC1" evidence="3">
    <location>
        <begin position="1"/>
        <end position="55"/>
    </location>
</feature>
<keyword evidence="2" id="KW-0677">Repeat</keyword>
<gene>
    <name evidence="5" type="ORF">B9Z65_6757</name>
</gene>
<feature type="repeat" description="RCC1" evidence="3">
    <location>
        <begin position="159"/>
        <end position="208"/>
    </location>
</feature>
<evidence type="ECO:0000313" key="6">
    <source>
        <dbReference type="Proteomes" id="UP000243723"/>
    </source>
</evidence>
<dbReference type="STRING" id="40998.A0A2P8AE51"/>
<dbReference type="InterPro" id="IPR058923">
    <property type="entry name" value="RCC1-like_dom"/>
</dbReference>
<protein>
    <submittedName>
        <fullName evidence="5">RCC1 repeat-containing protein</fullName>
    </submittedName>
</protein>
<proteinExistence type="predicted"/>
<evidence type="ECO:0000256" key="1">
    <source>
        <dbReference type="ARBA" id="ARBA00022658"/>
    </source>
</evidence>
<dbReference type="PANTHER" id="PTHR45982">
    <property type="entry name" value="REGULATOR OF CHROMOSOME CONDENSATION"/>
    <property type="match status" value="1"/>
</dbReference>
<dbReference type="Proteomes" id="UP000243723">
    <property type="component" value="Unassembled WGS sequence"/>
</dbReference>
<sequence length="345" mass="36740">MQVYALGSNGSGQLGIGHKDDASIPSRLKVPASLANDEIVNIASGGNHTLICTASGAVYGTGSNDGGALMSSEAEYERVFKIDLPPIKLCAATWDASIFVTTDDRVLTTGTGVRGELGSGPDVKQWRFASLLPGFPPNGFSVIDLSASMGHVVTILSDGSAWGWGNGKQGQLCEPHQDSWTPRKIQRVTFPAVRVVCGKNFSCFFSGPDQGQVCLLGNSKSDRFALTTTLPKQIPIWHQVTASWGSVLILLDDGKLLRYGRNDRGQLGPDDVPLLSHIRAGSEHVVAVTRDGRALTWGWGEHGNCGEPVDDQKDVKGKFNQLDIPGRIKCVHAGCATSFVVAEEG</sequence>
<evidence type="ECO:0000256" key="3">
    <source>
        <dbReference type="PROSITE-ProRule" id="PRU00235"/>
    </source>
</evidence>
<feature type="domain" description="RCC1-like" evidence="4">
    <location>
        <begin position="2"/>
        <end position="340"/>
    </location>
</feature>
<dbReference type="OrthoDB" id="5370059at2759"/>
<evidence type="ECO:0000259" key="4">
    <source>
        <dbReference type="Pfam" id="PF25390"/>
    </source>
</evidence>